<dbReference type="STRING" id="930990.A0A067MWJ8"/>
<dbReference type="PROSITE" id="PS50088">
    <property type="entry name" value="ANK_REPEAT"/>
    <property type="match status" value="4"/>
</dbReference>
<feature type="repeat" description="ANK" evidence="3">
    <location>
        <begin position="222"/>
        <end position="260"/>
    </location>
</feature>
<dbReference type="PANTHER" id="PTHR24171">
    <property type="entry name" value="ANKYRIN REPEAT DOMAIN-CONTAINING PROTEIN 39-RELATED"/>
    <property type="match status" value="1"/>
</dbReference>
<proteinExistence type="predicted"/>
<dbReference type="PANTHER" id="PTHR24171:SF8">
    <property type="entry name" value="BRCA1-ASSOCIATED RING DOMAIN PROTEIN 1"/>
    <property type="match status" value="1"/>
</dbReference>
<dbReference type="InterPro" id="IPR002110">
    <property type="entry name" value="Ankyrin_rpt"/>
</dbReference>
<dbReference type="InterPro" id="IPR036770">
    <property type="entry name" value="Ankyrin_rpt-contain_sf"/>
</dbReference>
<protein>
    <submittedName>
        <fullName evidence="4">Uncharacterized protein</fullName>
    </submittedName>
</protein>
<dbReference type="Proteomes" id="UP000027195">
    <property type="component" value="Unassembled WGS sequence"/>
</dbReference>
<feature type="repeat" description="ANK" evidence="3">
    <location>
        <begin position="294"/>
        <end position="329"/>
    </location>
</feature>
<evidence type="ECO:0000313" key="4">
    <source>
        <dbReference type="EMBL" id="KDQ16247.1"/>
    </source>
</evidence>
<evidence type="ECO:0000256" key="2">
    <source>
        <dbReference type="ARBA" id="ARBA00023043"/>
    </source>
</evidence>
<name>A0A067MWJ8_BOTB1</name>
<evidence type="ECO:0000313" key="5">
    <source>
        <dbReference type="Proteomes" id="UP000027195"/>
    </source>
</evidence>
<reference evidence="5" key="1">
    <citation type="journal article" date="2014" name="Proc. Natl. Acad. Sci. U.S.A.">
        <title>Extensive sampling of basidiomycete genomes demonstrates inadequacy of the white-rot/brown-rot paradigm for wood decay fungi.</title>
        <authorList>
            <person name="Riley R."/>
            <person name="Salamov A.A."/>
            <person name="Brown D.W."/>
            <person name="Nagy L.G."/>
            <person name="Floudas D."/>
            <person name="Held B.W."/>
            <person name="Levasseur A."/>
            <person name="Lombard V."/>
            <person name="Morin E."/>
            <person name="Otillar R."/>
            <person name="Lindquist E.A."/>
            <person name="Sun H."/>
            <person name="LaButti K.M."/>
            <person name="Schmutz J."/>
            <person name="Jabbour D."/>
            <person name="Luo H."/>
            <person name="Baker S.E."/>
            <person name="Pisabarro A.G."/>
            <person name="Walton J.D."/>
            <person name="Blanchette R.A."/>
            <person name="Henrissat B."/>
            <person name="Martin F."/>
            <person name="Cullen D."/>
            <person name="Hibbett D.S."/>
            <person name="Grigoriev I.V."/>
        </authorList>
    </citation>
    <scope>NUCLEOTIDE SEQUENCE [LARGE SCALE GENOMIC DNA]</scope>
    <source>
        <strain evidence="5">FD-172 SS1</strain>
    </source>
</reference>
<keyword evidence="5" id="KW-1185">Reference proteome</keyword>
<dbReference type="InParanoid" id="A0A067MWJ8"/>
<feature type="repeat" description="ANK" evidence="3">
    <location>
        <begin position="261"/>
        <end position="293"/>
    </location>
</feature>
<dbReference type="SUPFAM" id="SSF48403">
    <property type="entry name" value="Ankyrin repeat"/>
    <property type="match status" value="1"/>
</dbReference>
<dbReference type="HOGENOM" id="CLU_733593_0_0_1"/>
<dbReference type="AlphaFoldDB" id="A0A067MWJ8"/>
<dbReference type="PROSITE" id="PS50297">
    <property type="entry name" value="ANK_REP_REGION"/>
    <property type="match status" value="2"/>
</dbReference>
<evidence type="ECO:0000256" key="1">
    <source>
        <dbReference type="ARBA" id="ARBA00022737"/>
    </source>
</evidence>
<dbReference type="SMART" id="SM00248">
    <property type="entry name" value="ANK"/>
    <property type="match status" value="9"/>
</dbReference>
<dbReference type="Gene3D" id="1.25.40.20">
    <property type="entry name" value="Ankyrin repeat-containing domain"/>
    <property type="match status" value="2"/>
</dbReference>
<evidence type="ECO:0000256" key="3">
    <source>
        <dbReference type="PROSITE-ProRule" id="PRU00023"/>
    </source>
</evidence>
<sequence>MGAIHWLLEHGADPNIPKSSTAPIHLAYSLIKYPGGLEALKALVKAGAKVNEGDIYKQTALNIAAHHSSGAAILFLLEAGASSRNLDRNHRSALHFAGEIFPQPQGPEAVKALFDAGVDIDLKDSFGDTPLSRAGQAGSAGAVLWLLEAGAKPNPVSRQVLEKLVRRPDGAKAVTALLKAGWYDGSLRGGGSLIHRAALLGFADVIYLLARSGEDPNAAAEDSDRPLHWAVEAPPPSAEGDIDVIEALVSIGADVNITGAANVTPLHRAALLGFTSAAQTLLSLGAEPNARDKDGNTPLHYAVKSFKPDVVSVITALLGGGSDINAIGEDGQTPVQLGFALCSVPAARTLIDKRASVRGLSSLNSPVGSLAKRFSCS</sequence>
<gene>
    <name evidence="4" type="ORF">BOTBODRAFT_107336</name>
</gene>
<keyword evidence="1" id="KW-0677">Repeat</keyword>
<dbReference type="GO" id="GO:0085020">
    <property type="term" value="P:protein K6-linked ubiquitination"/>
    <property type="evidence" value="ECO:0007669"/>
    <property type="project" value="TreeGrafter"/>
</dbReference>
<feature type="repeat" description="ANK" evidence="3">
    <location>
        <begin position="126"/>
        <end position="158"/>
    </location>
</feature>
<keyword evidence="2 3" id="KW-0040">ANK repeat</keyword>
<dbReference type="OrthoDB" id="341259at2759"/>
<accession>A0A067MWJ8</accession>
<dbReference type="GO" id="GO:0004842">
    <property type="term" value="F:ubiquitin-protein transferase activity"/>
    <property type="evidence" value="ECO:0007669"/>
    <property type="project" value="TreeGrafter"/>
</dbReference>
<dbReference type="Pfam" id="PF12796">
    <property type="entry name" value="Ank_2"/>
    <property type="match status" value="2"/>
</dbReference>
<organism evidence="4 5">
    <name type="scientific">Botryobasidium botryosum (strain FD-172 SS1)</name>
    <dbReference type="NCBI Taxonomy" id="930990"/>
    <lineage>
        <taxon>Eukaryota</taxon>
        <taxon>Fungi</taxon>
        <taxon>Dikarya</taxon>
        <taxon>Basidiomycota</taxon>
        <taxon>Agaricomycotina</taxon>
        <taxon>Agaricomycetes</taxon>
        <taxon>Cantharellales</taxon>
        <taxon>Botryobasidiaceae</taxon>
        <taxon>Botryobasidium</taxon>
    </lineage>
</organism>
<dbReference type="EMBL" id="KL198028">
    <property type="protein sequence ID" value="KDQ16247.1"/>
    <property type="molecule type" value="Genomic_DNA"/>
</dbReference>